<name>A0A0A9X686_LYGHE</name>
<keyword evidence="4" id="KW-0547">Nucleotide-binding</keyword>
<dbReference type="GO" id="GO:0005739">
    <property type="term" value="C:mitochondrion"/>
    <property type="evidence" value="ECO:0007669"/>
    <property type="project" value="TreeGrafter"/>
</dbReference>
<comment type="similarity">
    <text evidence="1">Belongs to the class-II aminoacyl-tRNA synthetase family.</text>
</comment>
<evidence type="ECO:0000259" key="8">
    <source>
        <dbReference type="PROSITE" id="PS50862"/>
    </source>
</evidence>
<evidence type="ECO:0000313" key="9">
    <source>
        <dbReference type="EMBL" id="JAG15504.1"/>
    </source>
</evidence>
<keyword evidence="6" id="KW-0648">Protein biosynthesis</keyword>
<evidence type="ECO:0000256" key="1">
    <source>
        <dbReference type="ARBA" id="ARBA00008226"/>
    </source>
</evidence>
<dbReference type="PANTHER" id="PTHR22594">
    <property type="entry name" value="ASPARTYL/LYSYL-TRNA SYNTHETASE"/>
    <property type="match status" value="1"/>
</dbReference>
<dbReference type="InterPro" id="IPR045864">
    <property type="entry name" value="aa-tRNA-synth_II/BPL/LPL"/>
</dbReference>
<protein>
    <recommendedName>
        <fullName evidence="2">asparagine--tRNA ligase</fullName>
        <ecNumber evidence="2">6.1.1.22</ecNumber>
    </recommendedName>
</protein>
<dbReference type="PANTHER" id="PTHR22594:SF34">
    <property type="entry name" value="ASPARAGINE--TRNA LIGASE, MITOCHONDRIAL-RELATED"/>
    <property type="match status" value="1"/>
</dbReference>
<keyword evidence="3 9" id="KW-0436">Ligase</keyword>
<feature type="domain" description="Aminoacyl-transfer RNA synthetases class-II family profile" evidence="8">
    <location>
        <begin position="152"/>
        <end position="471"/>
    </location>
</feature>
<evidence type="ECO:0000256" key="7">
    <source>
        <dbReference type="ARBA" id="ARBA00023146"/>
    </source>
</evidence>
<dbReference type="InterPro" id="IPR004365">
    <property type="entry name" value="NA-bd_OB_tRNA"/>
</dbReference>
<dbReference type="AlphaFoldDB" id="A0A0A9X686"/>
<reference evidence="9" key="1">
    <citation type="journal article" date="2014" name="PLoS ONE">
        <title>Transcriptome-Based Identification of ABC Transporters in the Western Tarnished Plant Bug Lygus hesperus.</title>
        <authorList>
            <person name="Hull J.J."/>
            <person name="Chaney K."/>
            <person name="Geib S.M."/>
            <person name="Fabrick J.A."/>
            <person name="Brent C.S."/>
            <person name="Walsh D."/>
            <person name="Lavine L.C."/>
        </authorList>
    </citation>
    <scope>NUCLEOTIDE SEQUENCE</scope>
</reference>
<dbReference type="NCBIfam" id="TIGR00457">
    <property type="entry name" value="asnS"/>
    <property type="match status" value="1"/>
</dbReference>
<accession>A0A0A9X686</accession>
<dbReference type="InterPro" id="IPR004522">
    <property type="entry name" value="Asn-tRNA-ligase"/>
</dbReference>
<dbReference type="PRINTS" id="PR01042">
    <property type="entry name" value="TRNASYNTHASP"/>
</dbReference>
<dbReference type="SUPFAM" id="SSF55681">
    <property type="entry name" value="Class II aaRS and biotin synthetases"/>
    <property type="match status" value="1"/>
</dbReference>
<proteinExistence type="inferred from homology"/>
<dbReference type="CDD" id="cd04318">
    <property type="entry name" value="EcAsnRS_like_N"/>
    <property type="match status" value="1"/>
</dbReference>
<dbReference type="InterPro" id="IPR002312">
    <property type="entry name" value="Asp/Asn-tRNA-synth_IIb"/>
</dbReference>
<dbReference type="PROSITE" id="PS50862">
    <property type="entry name" value="AA_TRNA_LIGASE_II"/>
    <property type="match status" value="1"/>
</dbReference>
<dbReference type="Pfam" id="PF00152">
    <property type="entry name" value="tRNA-synt_2"/>
    <property type="match status" value="1"/>
</dbReference>
<dbReference type="InterPro" id="IPR006195">
    <property type="entry name" value="aa-tRNA-synth_II"/>
</dbReference>
<dbReference type="GO" id="GO:0005524">
    <property type="term" value="F:ATP binding"/>
    <property type="evidence" value="ECO:0007669"/>
    <property type="project" value="UniProtKB-KW"/>
</dbReference>
<evidence type="ECO:0000256" key="2">
    <source>
        <dbReference type="ARBA" id="ARBA00012816"/>
    </source>
</evidence>
<sequence length="481" mass="55151">MFKKYAPSFLSKFRGSMTSTTCRSESSFRRIADLKSDERNVSIKGWISALRKMKDNVFVDVIDGSSYQPLQVVLFKSDAPEALQYGCSVKVKGDLVKNKNSQIEMQNSELEVIGQCDLGEGFPFAPRKKYSMDYVRQFLHFRPRYSGFNSLFRLRNEATTGIHAFYKEKGYINVHTPILTSNDCEGAGEVFVVDKPPRRRGKNYTPEEPVRFFDDEAYLTVSGQLHLEVAARGLGQVYCFGPTFRAENSKSRLHLSEFYMLEAETTTLDSLEELTEAVQDLVHSVTNHLIHNCSEDLEICRKTMGDSNLSELVSNVEDMLAPFPTMTYDEAAQILLSNSDKLKTRFSVGENFTKEHELFLVRHNNNVPVFIVEWPRKIKPFYMKSMKEDSNKVLAFDLLCPNVGEVCGGSFREDDLDHLSEVLKKNRLSDKLDWYLELRKFGNVATCGYGLGFERYLQVLLQILNIKDVIPFPRWPHNCRL</sequence>
<dbReference type="EMBL" id="GBHO01028100">
    <property type="protein sequence ID" value="JAG15504.1"/>
    <property type="molecule type" value="Transcribed_RNA"/>
</dbReference>
<organism evidence="9">
    <name type="scientific">Lygus hesperus</name>
    <name type="common">Western plant bug</name>
    <dbReference type="NCBI Taxonomy" id="30085"/>
    <lineage>
        <taxon>Eukaryota</taxon>
        <taxon>Metazoa</taxon>
        <taxon>Ecdysozoa</taxon>
        <taxon>Arthropoda</taxon>
        <taxon>Hexapoda</taxon>
        <taxon>Insecta</taxon>
        <taxon>Pterygota</taxon>
        <taxon>Neoptera</taxon>
        <taxon>Paraneoptera</taxon>
        <taxon>Hemiptera</taxon>
        <taxon>Heteroptera</taxon>
        <taxon>Panheteroptera</taxon>
        <taxon>Cimicomorpha</taxon>
        <taxon>Miridae</taxon>
        <taxon>Mirini</taxon>
        <taxon>Lygus</taxon>
    </lineage>
</organism>
<dbReference type="InterPro" id="IPR004364">
    <property type="entry name" value="Aa-tRNA-synt_II"/>
</dbReference>
<keyword evidence="7" id="KW-0030">Aminoacyl-tRNA synthetase</keyword>
<dbReference type="SUPFAM" id="SSF50249">
    <property type="entry name" value="Nucleic acid-binding proteins"/>
    <property type="match status" value="1"/>
</dbReference>
<dbReference type="GO" id="GO:0003676">
    <property type="term" value="F:nucleic acid binding"/>
    <property type="evidence" value="ECO:0007669"/>
    <property type="project" value="InterPro"/>
</dbReference>
<dbReference type="Pfam" id="PF01336">
    <property type="entry name" value="tRNA_anti-codon"/>
    <property type="match status" value="1"/>
</dbReference>
<dbReference type="Gene3D" id="2.40.50.140">
    <property type="entry name" value="Nucleic acid-binding proteins"/>
    <property type="match status" value="1"/>
</dbReference>
<dbReference type="Gene3D" id="3.30.930.10">
    <property type="entry name" value="Bira Bifunctional Protein, Domain 2"/>
    <property type="match status" value="1"/>
</dbReference>
<dbReference type="EC" id="6.1.1.22" evidence="2"/>
<evidence type="ECO:0000256" key="4">
    <source>
        <dbReference type="ARBA" id="ARBA00022741"/>
    </source>
</evidence>
<keyword evidence="5" id="KW-0067">ATP-binding</keyword>
<evidence type="ECO:0000256" key="6">
    <source>
        <dbReference type="ARBA" id="ARBA00022917"/>
    </source>
</evidence>
<dbReference type="NCBIfam" id="NF003037">
    <property type="entry name" value="PRK03932.1"/>
    <property type="match status" value="1"/>
</dbReference>
<evidence type="ECO:0000256" key="3">
    <source>
        <dbReference type="ARBA" id="ARBA00022598"/>
    </source>
</evidence>
<dbReference type="GO" id="GO:0006421">
    <property type="term" value="P:asparaginyl-tRNA aminoacylation"/>
    <property type="evidence" value="ECO:0007669"/>
    <property type="project" value="InterPro"/>
</dbReference>
<reference evidence="9" key="2">
    <citation type="submission" date="2014-07" db="EMBL/GenBank/DDBJ databases">
        <authorList>
            <person name="Hull J."/>
        </authorList>
    </citation>
    <scope>NUCLEOTIDE SEQUENCE</scope>
</reference>
<dbReference type="GO" id="GO:0004816">
    <property type="term" value="F:asparagine-tRNA ligase activity"/>
    <property type="evidence" value="ECO:0007669"/>
    <property type="project" value="UniProtKB-EC"/>
</dbReference>
<gene>
    <name evidence="9" type="primary">Nars2</name>
    <name evidence="9" type="ORF">CM83_57316</name>
</gene>
<evidence type="ECO:0000256" key="5">
    <source>
        <dbReference type="ARBA" id="ARBA00022840"/>
    </source>
</evidence>
<dbReference type="InterPro" id="IPR012340">
    <property type="entry name" value="NA-bd_OB-fold"/>
</dbReference>